<proteinExistence type="inferred from homology"/>
<evidence type="ECO:0000256" key="6">
    <source>
        <dbReference type="ARBA" id="ARBA00038076"/>
    </source>
</evidence>
<feature type="transmembrane region" description="Helical" evidence="8">
    <location>
        <begin position="408"/>
        <end position="430"/>
    </location>
</feature>
<sequence length="985" mass="103434">MSDALTLVVAVASPLLLIALVALTPRGRLSVRIAMRNAFRRPAQTLLVALGLSLAALLFSASFTLEAALHQAMRAQQTADLGGVDAVVTPVEADDREEPEQQEEAAGEAADTGPPALDSDDVRSIEDALDEPGTTVSSLLSLPIPVEHERTERGEPGLTVVGAANNDDAVRLVDSSGAPLARDNLREDDILISGAASRDLRADRGDVLTVAGRTMRVVGVYETGAPLAPPASAVVSLRELQEIADLPGRVNAVTLAYDREVTWEEREDPVHGELSSLARANDWEAEPLRASAHESADRLTVELSTLFLLFSQLSMVAGVLLIVLVVMMLAGERHAEFGVLRAMGMKRGRLAFVLALEGLGYAVLASTAGTLLGWAVGAGASRVLSDRVADPALPPPRLEFGFDPVSMATAYLIGVGVIAVVFALVALRASKVDIVAALRGAEAPPRSRRRAVVLPVLALLAGLATAALGVQNGTATETLTGLTLVCGALGAGLPRLRVPQRLAHSAGAVAVIVLWSLPSELFGETGSGITIFFLSGIALVGAGVWLFVSNDDLVQRALRRLLAPLPRMTSVVPIAVAYSVRNRLRSGMTIAMLSIVVLTITLSGFVTAAVNQIYADHRSVTGGFDLQASWVSPGGAPPDLRSVFEESPHIDTSEVGRIGGYADVSVRARQIDAEAGAEEVGVWGADEDYLLGNRYPVFLRAPGLDSSEEVWDELRRSPNTAVVSGTMIPSDSAAFVGGGSDLELEGVDVLDEELPGDLRLEVAGPDGGTTTLRVIGVVDRSAEYLGDVVTSTEGLARITGEDASPTHWFVAAEDREEVGEVALAARRALLDHGVTVTPLQEEVEFRASSNGVVQWLLMAFMGFGLVVGCSALGVVSIRSITERRNQIGVLRAIGMQRSGIRRLFLIESLVVTVSGIALGVGLGFAVSPGLVDSLRVDLPGVTYTVPVAVLVVIIGATLVFSTLVSVLASRRAGDVPPAEALRDRT</sequence>
<feature type="transmembrane region" description="Helical" evidence="8">
    <location>
        <begin position="945"/>
        <end position="968"/>
    </location>
</feature>
<dbReference type="Pfam" id="PF12704">
    <property type="entry name" value="MacB_PCD"/>
    <property type="match status" value="1"/>
</dbReference>
<dbReference type="RefSeq" id="WP_352985467.1">
    <property type="nucleotide sequence ID" value="NZ_JBEQNA010000012.1"/>
</dbReference>
<protein>
    <submittedName>
        <fullName evidence="11">FtsX-like permease family protein</fullName>
    </submittedName>
</protein>
<evidence type="ECO:0000256" key="7">
    <source>
        <dbReference type="SAM" id="MobiDB-lite"/>
    </source>
</evidence>
<evidence type="ECO:0000256" key="1">
    <source>
        <dbReference type="ARBA" id="ARBA00004651"/>
    </source>
</evidence>
<feature type="transmembrane region" description="Helical" evidence="8">
    <location>
        <begin position="350"/>
        <end position="376"/>
    </location>
</feature>
<dbReference type="InterPro" id="IPR025857">
    <property type="entry name" value="MacB_PCD"/>
</dbReference>
<evidence type="ECO:0000256" key="8">
    <source>
        <dbReference type="SAM" id="Phobius"/>
    </source>
</evidence>
<evidence type="ECO:0000313" key="12">
    <source>
        <dbReference type="Proteomes" id="UP001432401"/>
    </source>
</evidence>
<evidence type="ECO:0000259" key="10">
    <source>
        <dbReference type="Pfam" id="PF12704"/>
    </source>
</evidence>
<dbReference type="PANTHER" id="PTHR30572">
    <property type="entry name" value="MEMBRANE COMPONENT OF TRANSPORTER-RELATED"/>
    <property type="match status" value="1"/>
</dbReference>
<name>A0ABV2A2C2_9ACTN</name>
<organism evidence="11 12">
    <name type="scientific">Nocardiopsis tropica</name>
    <dbReference type="NCBI Taxonomy" id="109330"/>
    <lineage>
        <taxon>Bacteria</taxon>
        <taxon>Bacillati</taxon>
        <taxon>Actinomycetota</taxon>
        <taxon>Actinomycetes</taxon>
        <taxon>Streptosporangiales</taxon>
        <taxon>Nocardiopsidaceae</taxon>
        <taxon>Nocardiopsis</taxon>
    </lineage>
</organism>
<dbReference type="Proteomes" id="UP001432401">
    <property type="component" value="Unassembled WGS sequence"/>
</dbReference>
<evidence type="ECO:0000313" key="11">
    <source>
        <dbReference type="EMBL" id="MES0836669.1"/>
    </source>
</evidence>
<keyword evidence="2" id="KW-1003">Cell membrane</keyword>
<feature type="transmembrane region" description="Helical" evidence="8">
    <location>
        <begin position="590"/>
        <end position="610"/>
    </location>
</feature>
<comment type="subcellular location">
    <subcellularLocation>
        <location evidence="1">Cell membrane</location>
        <topology evidence="1">Multi-pass membrane protein</topology>
    </subcellularLocation>
</comment>
<dbReference type="InterPro" id="IPR050250">
    <property type="entry name" value="Macrolide_Exporter_MacB"/>
</dbReference>
<feature type="compositionally biased region" description="Acidic residues" evidence="7">
    <location>
        <begin position="93"/>
        <end position="106"/>
    </location>
</feature>
<gene>
    <name evidence="11" type="ORF">ABUK86_23030</name>
</gene>
<evidence type="ECO:0000259" key="9">
    <source>
        <dbReference type="Pfam" id="PF02687"/>
    </source>
</evidence>
<dbReference type="PANTHER" id="PTHR30572:SF4">
    <property type="entry name" value="ABC TRANSPORTER PERMEASE YTRF"/>
    <property type="match status" value="1"/>
</dbReference>
<feature type="region of interest" description="Disordered" evidence="7">
    <location>
        <begin position="93"/>
        <end position="153"/>
    </location>
</feature>
<evidence type="ECO:0000256" key="3">
    <source>
        <dbReference type="ARBA" id="ARBA00022692"/>
    </source>
</evidence>
<evidence type="ECO:0000256" key="5">
    <source>
        <dbReference type="ARBA" id="ARBA00023136"/>
    </source>
</evidence>
<keyword evidence="4 8" id="KW-1133">Transmembrane helix</keyword>
<feature type="domain" description="ABC3 transporter permease C-terminal" evidence="9">
    <location>
        <begin position="309"/>
        <end position="432"/>
    </location>
</feature>
<feature type="transmembrane region" description="Helical" evidence="8">
    <location>
        <begin position="451"/>
        <end position="470"/>
    </location>
</feature>
<evidence type="ECO:0000256" key="2">
    <source>
        <dbReference type="ARBA" id="ARBA00022475"/>
    </source>
</evidence>
<feature type="transmembrane region" description="Helical" evidence="8">
    <location>
        <begin position="45"/>
        <end position="65"/>
    </location>
</feature>
<feature type="domain" description="ABC3 transporter permease C-terminal" evidence="9">
    <location>
        <begin position="859"/>
        <end position="973"/>
    </location>
</feature>
<feature type="domain" description="MacB-like periplasmic core" evidence="10">
    <location>
        <begin position="45"/>
        <end position="262"/>
    </location>
</feature>
<feature type="transmembrane region" description="Helical" evidence="8">
    <location>
        <begin position="306"/>
        <end position="329"/>
    </location>
</feature>
<reference evidence="11 12" key="1">
    <citation type="submission" date="2024-06" db="EMBL/GenBank/DDBJ databases">
        <authorList>
            <person name="Bataeva Y.V."/>
            <person name="Grigorian L.N."/>
            <person name="Solomentsev V.I."/>
        </authorList>
    </citation>
    <scope>NUCLEOTIDE SEQUENCE [LARGE SCALE GENOMIC DNA]</scope>
    <source>
        <strain evidence="12">SCPM-O-B-12605 (RCAM04882)</strain>
    </source>
</reference>
<keyword evidence="5 8" id="KW-0472">Membrane</keyword>
<dbReference type="InterPro" id="IPR003838">
    <property type="entry name" value="ABC3_permease_C"/>
</dbReference>
<feature type="compositionally biased region" description="Low complexity" evidence="7">
    <location>
        <begin position="107"/>
        <end position="116"/>
    </location>
</feature>
<dbReference type="EMBL" id="JBEQNB010000013">
    <property type="protein sequence ID" value="MES0836669.1"/>
    <property type="molecule type" value="Genomic_DNA"/>
</dbReference>
<keyword evidence="12" id="KW-1185">Reference proteome</keyword>
<feature type="transmembrane region" description="Helical" evidence="8">
    <location>
        <begin position="855"/>
        <end position="877"/>
    </location>
</feature>
<feature type="transmembrane region" description="Helical" evidence="8">
    <location>
        <begin position="903"/>
        <end position="925"/>
    </location>
</feature>
<comment type="caution">
    <text evidence="11">The sequence shown here is derived from an EMBL/GenBank/DDBJ whole genome shotgun (WGS) entry which is preliminary data.</text>
</comment>
<evidence type="ECO:0000256" key="4">
    <source>
        <dbReference type="ARBA" id="ARBA00022989"/>
    </source>
</evidence>
<accession>A0ABV2A2C2</accession>
<feature type="transmembrane region" description="Helical" evidence="8">
    <location>
        <begin position="529"/>
        <end position="548"/>
    </location>
</feature>
<feature type="transmembrane region" description="Helical" evidence="8">
    <location>
        <begin position="6"/>
        <end position="24"/>
    </location>
</feature>
<comment type="similarity">
    <text evidence="6">Belongs to the ABC-4 integral membrane protein family.</text>
</comment>
<keyword evidence="3 8" id="KW-0812">Transmembrane</keyword>
<dbReference type="Pfam" id="PF02687">
    <property type="entry name" value="FtsX"/>
    <property type="match status" value="2"/>
</dbReference>